<dbReference type="GO" id="GO:0000160">
    <property type="term" value="P:phosphorelay signal transduction system"/>
    <property type="evidence" value="ECO:0007669"/>
    <property type="project" value="UniProtKB-KW"/>
</dbReference>
<dbReference type="PANTHER" id="PTHR44936:SF9">
    <property type="entry name" value="SENSOR PROTEIN CREC"/>
    <property type="match status" value="1"/>
</dbReference>
<evidence type="ECO:0000256" key="9">
    <source>
        <dbReference type="ARBA" id="ARBA00022989"/>
    </source>
</evidence>
<feature type="domain" description="HAMP" evidence="13">
    <location>
        <begin position="652"/>
        <end position="689"/>
    </location>
</feature>
<keyword evidence="10" id="KW-0902">Two-component regulatory system</keyword>
<proteinExistence type="predicted"/>
<dbReference type="InterPro" id="IPR050980">
    <property type="entry name" value="2C_sensor_his_kinase"/>
</dbReference>
<keyword evidence="8" id="KW-0067">ATP-binding</keyword>
<dbReference type="SMART" id="SM00304">
    <property type="entry name" value="HAMP"/>
    <property type="match status" value="2"/>
</dbReference>
<reference evidence="14 15" key="1">
    <citation type="submission" date="2016-10" db="EMBL/GenBank/DDBJ databases">
        <authorList>
            <person name="de Groot N.N."/>
        </authorList>
    </citation>
    <scope>NUCLEOTIDE SEQUENCE [LARGE SCALE GENOMIC DNA]</scope>
    <source>
        <strain evidence="14 15">CPCC 202699</strain>
    </source>
</reference>
<evidence type="ECO:0000256" key="11">
    <source>
        <dbReference type="SAM" id="MobiDB-lite"/>
    </source>
</evidence>
<feature type="region of interest" description="Disordered" evidence="11">
    <location>
        <begin position="479"/>
        <end position="505"/>
    </location>
</feature>
<evidence type="ECO:0000256" key="7">
    <source>
        <dbReference type="ARBA" id="ARBA00022777"/>
    </source>
</evidence>
<keyword evidence="7" id="KW-0418">Kinase</keyword>
<keyword evidence="4" id="KW-0808">Transferase</keyword>
<evidence type="ECO:0000256" key="2">
    <source>
        <dbReference type="ARBA" id="ARBA00012438"/>
    </source>
</evidence>
<protein>
    <recommendedName>
        <fullName evidence="2">histidine kinase</fullName>
        <ecNumber evidence="2">2.7.13.3</ecNumber>
    </recommendedName>
</protein>
<evidence type="ECO:0000256" key="3">
    <source>
        <dbReference type="ARBA" id="ARBA00022553"/>
    </source>
</evidence>
<keyword evidence="6" id="KW-0547">Nucleotide-binding</keyword>
<evidence type="ECO:0000256" key="4">
    <source>
        <dbReference type="ARBA" id="ARBA00022679"/>
    </source>
</evidence>
<evidence type="ECO:0000313" key="14">
    <source>
        <dbReference type="EMBL" id="SDW49023.1"/>
    </source>
</evidence>
<evidence type="ECO:0000256" key="5">
    <source>
        <dbReference type="ARBA" id="ARBA00022692"/>
    </source>
</evidence>
<dbReference type="EC" id="2.7.13.3" evidence="2"/>
<keyword evidence="9 12" id="KW-1133">Transmembrane helix</keyword>
<feature type="transmembrane region" description="Helical" evidence="12">
    <location>
        <begin position="39"/>
        <end position="61"/>
    </location>
</feature>
<feature type="transmembrane region" description="Helical" evidence="12">
    <location>
        <begin position="304"/>
        <end position="321"/>
    </location>
</feature>
<sequence>MRTCGTNPSPRPNPGVDRAGGRTEKLSDQLPEAGFPRGAGVASAAGLALLVLTALFCLLGLTTAGPIAALFDDTKPVVPSGVATAQRRDAEAFAKTVGASATSAAHDLQAVADSHMLDDGRSLGTLSAVYPSWRGIALLEAASRTLIDAHGEPVQADALAGADLGRPTVRPYTPPGGVPLMLSTVPLPGGRVLVASTALKIALPPPGGALRQHLRLVSDDGTILGNVGADVSADAETRDLLGTAASAARAGSGVLTGAAATGSVPFAAVVAYAPVTTGAGALGLSVVTATWLPADTAPARWPGLVPALALLVLALAGTILLRRGLVSPIRRLRDDALAVASGTATGPVRQAGTIEVSRIAAALERCRLRLRDDELEPRKPRGIPARLLIGLVMVSLLSWSAAVFFTLGQHSAQVPATLVTEQGLRLARSADALRSAVTSGLTGLRAAARLNAGKLMIDRLAGDPAFRSVYVLDPAGAVSQRAGKPPLRDGPLPADSPTEGLHQHNTSGRLPVVYAHVRLGDGRALVAEFDITRLTQPLQSAGARVRVVDEADRTIVDTHGYLAFTPLADPALKAAAAAARTGRPAGQVDDDTILAARWVASRGPATALRWTVVAEQPIGALGVADDTLRDRARAAALLTVVLAVLLGGWHELVVVRPLRRVAAAAERVAAGELTETVYPQRQDEIGTVASCVDMCRQALVARPPAPVAERRLTGSRS</sequence>
<dbReference type="STRING" id="589385.SAMN05421504_101730"/>
<dbReference type="EMBL" id="FNON01000001">
    <property type="protein sequence ID" value="SDW49023.1"/>
    <property type="molecule type" value="Genomic_DNA"/>
</dbReference>
<dbReference type="AlphaFoldDB" id="A0A1H2TYE1"/>
<evidence type="ECO:0000256" key="8">
    <source>
        <dbReference type="ARBA" id="ARBA00022840"/>
    </source>
</evidence>
<gene>
    <name evidence="14" type="ORF">SAMN05421504_101730</name>
</gene>
<evidence type="ECO:0000256" key="1">
    <source>
        <dbReference type="ARBA" id="ARBA00000085"/>
    </source>
</evidence>
<keyword evidence="12" id="KW-0472">Membrane</keyword>
<comment type="catalytic activity">
    <reaction evidence="1">
        <text>ATP + protein L-histidine = ADP + protein N-phospho-L-histidine.</text>
        <dbReference type="EC" id="2.7.13.3"/>
    </reaction>
</comment>
<keyword evidence="15" id="KW-1185">Reference proteome</keyword>
<dbReference type="InterPro" id="IPR003660">
    <property type="entry name" value="HAMP_dom"/>
</dbReference>
<evidence type="ECO:0000313" key="15">
    <source>
        <dbReference type="Proteomes" id="UP000199515"/>
    </source>
</evidence>
<evidence type="ECO:0000256" key="12">
    <source>
        <dbReference type="SAM" id="Phobius"/>
    </source>
</evidence>
<name>A0A1H2TYE1_9PSEU</name>
<feature type="transmembrane region" description="Helical" evidence="12">
    <location>
        <begin position="387"/>
        <end position="407"/>
    </location>
</feature>
<dbReference type="GO" id="GO:0005524">
    <property type="term" value="F:ATP binding"/>
    <property type="evidence" value="ECO:0007669"/>
    <property type="project" value="UniProtKB-KW"/>
</dbReference>
<dbReference type="GO" id="GO:0016020">
    <property type="term" value="C:membrane"/>
    <property type="evidence" value="ECO:0007669"/>
    <property type="project" value="InterPro"/>
</dbReference>
<keyword evidence="5 12" id="KW-0812">Transmembrane</keyword>
<dbReference type="Gene3D" id="6.10.340.10">
    <property type="match status" value="2"/>
</dbReference>
<dbReference type="SUPFAM" id="SSF158472">
    <property type="entry name" value="HAMP domain-like"/>
    <property type="match status" value="1"/>
</dbReference>
<feature type="transmembrane region" description="Helical" evidence="12">
    <location>
        <begin position="269"/>
        <end position="292"/>
    </location>
</feature>
<evidence type="ECO:0000259" key="13">
    <source>
        <dbReference type="PROSITE" id="PS50885"/>
    </source>
</evidence>
<dbReference type="PROSITE" id="PS50885">
    <property type="entry name" value="HAMP"/>
    <property type="match status" value="2"/>
</dbReference>
<accession>A0A1H2TYE1</accession>
<dbReference type="Pfam" id="PF00672">
    <property type="entry name" value="HAMP"/>
    <property type="match status" value="2"/>
</dbReference>
<evidence type="ECO:0000256" key="10">
    <source>
        <dbReference type="ARBA" id="ARBA00023012"/>
    </source>
</evidence>
<dbReference type="Proteomes" id="UP000199515">
    <property type="component" value="Unassembled WGS sequence"/>
</dbReference>
<dbReference type="GO" id="GO:0004673">
    <property type="term" value="F:protein histidine kinase activity"/>
    <property type="evidence" value="ECO:0007669"/>
    <property type="project" value="UniProtKB-EC"/>
</dbReference>
<feature type="domain" description="HAMP" evidence="13">
    <location>
        <begin position="323"/>
        <end position="375"/>
    </location>
</feature>
<organism evidence="14 15">
    <name type="scientific">Amycolatopsis xylanica</name>
    <dbReference type="NCBI Taxonomy" id="589385"/>
    <lineage>
        <taxon>Bacteria</taxon>
        <taxon>Bacillati</taxon>
        <taxon>Actinomycetota</taxon>
        <taxon>Actinomycetes</taxon>
        <taxon>Pseudonocardiales</taxon>
        <taxon>Pseudonocardiaceae</taxon>
        <taxon>Amycolatopsis</taxon>
    </lineage>
</organism>
<keyword evidence="3" id="KW-0597">Phosphoprotein</keyword>
<feature type="region of interest" description="Disordered" evidence="11">
    <location>
        <begin position="1"/>
        <end position="22"/>
    </location>
</feature>
<evidence type="ECO:0000256" key="6">
    <source>
        <dbReference type="ARBA" id="ARBA00022741"/>
    </source>
</evidence>
<dbReference type="PANTHER" id="PTHR44936">
    <property type="entry name" value="SENSOR PROTEIN CREC"/>
    <property type="match status" value="1"/>
</dbReference>